<feature type="region of interest" description="Disordered" evidence="4">
    <location>
        <begin position="86"/>
        <end position="106"/>
    </location>
</feature>
<keyword evidence="2 3" id="KW-0378">Hydrolase</keyword>
<evidence type="ECO:0000256" key="4">
    <source>
        <dbReference type="SAM" id="MobiDB-lite"/>
    </source>
</evidence>
<dbReference type="PANTHER" id="PTHR11559">
    <property type="entry name" value="CARBOXYLESTERASE"/>
    <property type="match status" value="1"/>
</dbReference>
<dbReference type="PROSITE" id="PS00941">
    <property type="entry name" value="CARBOXYLESTERASE_B_2"/>
    <property type="match status" value="1"/>
</dbReference>
<dbReference type="Pfam" id="PF00135">
    <property type="entry name" value="COesterase"/>
    <property type="match status" value="1"/>
</dbReference>
<evidence type="ECO:0000259" key="5">
    <source>
        <dbReference type="Pfam" id="PF00135"/>
    </source>
</evidence>
<evidence type="ECO:0000313" key="7">
    <source>
        <dbReference type="Proteomes" id="UP000016923"/>
    </source>
</evidence>
<evidence type="ECO:0000313" key="6">
    <source>
        <dbReference type="EMBL" id="EPE10875.1"/>
    </source>
</evidence>
<evidence type="ECO:0000256" key="3">
    <source>
        <dbReference type="RuleBase" id="RU361235"/>
    </source>
</evidence>
<dbReference type="PROSITE" id="PS00122">
    <property type="entry name" value="CARBOXYLESTERASE_B_1"/>
    <property type="match status" value="1"/>
</dbReference>
<dbReference type="InterPro" id="IPR019819">
    <property type="entry name" value="Carboxylesterase_B_CS"/>
</dbReference>
<dbReference type="STRING" id="1262450.S3DBE1"/>
<dbReference type="HOGENOM" id="CLU_006586_10_5_1"/>
<dbReference type="Proteomes" id="UP000016923">
    <property type="component" value="Unassembled WGS sequence"/>
</dbReference>
<dbReference type="EC" id="3.1.1.-" evidence="3"/>
<dbReference type="InterPro" id="IPR050309">
    <property type="entry name" value="Type-B_Carboxylest/Lipase"/>
</dbReference>
<dbReference type="EMBL" id="KE148146">
    <property type="protein sequence ID" value="EPE10875.1"/>
    <property type="molecule type" value="Genomic_DNA"/>
</dbReference>
<organism evidence="6 7">
    <name type="scientific">Ophiostoma piceae (strain UAMH 11346)</name>
    <name type="common">Sap stain fungus</name>
    <dbReference type="NCBI Taxonomy" id="1262450"/>
    <lineage>
        <taxon>Eukaryota</taxon>
        <taxon>Fungi</taxon>
        <taxon>Dikarya</taxon>
        <taxon>Ascomycota</taxon>
        <taxon>Pezizomycotina</taxon>
        <taxon>Sordariomycetes</taxon>
        <taxon>Sordariomycetidae</taxon>
        <taxon>Ophiostomatales</taxon>
        <taxon>Ophiostomataceae</taxon>
        <taxon>Ophiostoma</taxon>
    </lineage>
</organism>
<keyword evidence="7" id="KW-1185">Reference proteome</keyword>
<dbReference type="OMA" id="YGTWAFL"/>
<dbReference type="ESTHER" id="ophp1-s3dbe1">
    <property type="family name" value="Fungal_carboxylesterase_lipase"/>
</dbReference>
<accession>S3DBE1</accession>
<dbReference type="OrthoDB" id="408631at2759"/>
<dbReference type="eggNOG" id="KOG4389">
    <property type="taxonomic scope" value="Eukaryota"/>
</dbReference>
<dbReference type="InterPro" id="IPR019826">
    <property type="entry name" value="Carboxylesterase_B_AS"/>
</dbReference>
<evidence type="ECO:0000256" key="1">
    <source>
        <dbReference type="ARBA" id="ARBA00005964"/>
    </source>
</evidence>
<dbReference type="InterPro" id="IPR029058">
    <property type="entry name" value="AB_hydrolase_fold"/>
</dbReference>
<dbReference type="VEuPathDB" id="FungiDB:F503_05970"/>
<dbReference type="InterPro" id="IPR002018">
    <property type="entry name" value="CarbesteraseB"/>
</dbReference>
<dbReference type="Gene3D" id="3.40.50.1820">
    <property type="entry name" value="alpha/beta hydrolase"/>
    <property type="match status" value="1"/>
</dbReference>
<feature type="domain" description="Carboxylesterase type B" evidence="5">
    <location>
        <begin position="63"/>
        <end position="491"/>
    </location>
</feature>
<reference evidence="6 7" key="1">
    <citation type="journal article" date="2013" name="BMC Genomics">
        <title>The genome and transcriptome of the pine saprophyte Ophiostoma piceae, and a comparison with the bark beetle-associated pine pathogen Grosmannia clavigera.</title>
        <authorList>
            <person name="Haridas S."/>
            <person name="Wang Y."/>
            <person name="Lim L."/>
            <person name="Massoumi Alamouti S."/>
            <person name="Jackman S."/>
            <person name="Docking R."/>
            <person name="Robertson G."/>
            <person name="Birol I."/>
            <person name="Bohlmann J."/>
            <person name="Breuil C."/>
        </authorList>
    </citation>
    <scope>NUCLEOTIDE SEQUENCE [LARGE SCALE GENOMIC DNA]</scope>
    <source>
        <strain evidence="6 7">UAMH 11346</strain>
    </source>
</reference>
<dbReference type="SUPFAM" id="SSF53474">
    <property type="entry name" value="alpha/beta-Hydrolases"/>
    <property type="match status" value="1"/>
</dbReference>
<proteinExistence type="inferred from homology"/>
<name>S3DBE1_OPHP1</name>
<dbReference type="GO" id="GO:0016787">
    <property type="term" value="F:hydrolase activity"/>
    <property type="evidence" value="ECO:0007669"/>
    <property type="project" value="UniProtKB-KW"/>
</dbReference>
<evidence type="ECO:0000256" key="2">
    <source>
        <dbReference type="ARBA" id="ARBA00022801"/>
    </source>
</evidence>
<protein>
    <recommendedName>
        <fullName evidence="3">Carboxylic ester hydrolase</fullName>
        <ecNumber evidence="3">3.1.1.-</ecNumber>
    </recommendedName>
</protein>
<sequence length="613" mass="64805">MGLDVKSLVTTAITTLALLTTPVASTLRSRSSASNAAQILGLTPFPSEGSLGADDLTIDLGYGIYKGTVDDNTHVRSWKGIPFAEPPTGSLRWQKPQPPTGDPSAVHDATKYGPQCPQSPPSMPGQTFNPGNEDCLYVNVYSPDSTSSTVKKPVLVWIHGGGYGQGNGANDLSGLIVDNNNEFVAVTIQYRLGALGFLGSEQVKANGGLLNAGLIDQAYALIWVQNYISLFGGDPSQVTITGESSGGGSVMHHTLAEGGNTDLVLFQNAIAASPYMPQQFAYDAAMPTQNYNDFAATVGCTSSSPTEVWQCLVAADSETLQRASFNVSTGLAMFGTWAFTPVTDGTFIQQLASEQLAAKQVLGKTVMVGNNADEAPLFVPGGIDSDDKLVTWLHSAFPGLSSANITELLALYSTAGTGPGGSSYPLDGPAFETDGVNWPTANDVSLAAVGPQQRAYNIYSEATFTCSAYFLAEAYTAPGKKAYQYQYSVPFASHNADVGAYIGPALSTQSPDFVKAFRQIWGGVVVRSNPSILNGGGSSPYIFPAWSSLERRLVNLNTTGGTASTVSIWGRDGTIYVEPGLQNLFKTADADSWEGDRGRRCDFWQSVAPFLPQ</sequence>
<dbReference type="AlphaFoldDB" id="S3DBE1"/>
<comment type="similarity">
    <text evidence="1 3">Belongs to the type-B carboxylesterase/lipase family.</text>
</comment>
<gene>
    <name evidence="6" type="ORF">F503_05970</name>
</gene>